<protein>
    <submittedName>
        <fullName evidence="5">Pentatricopeptide repeat-containing protein</fullName>
    </submittedName>
</protein>
<evidence type="ECO:0000256" key="1">
    <source>
        <dbReference type="ARBA" id="ARBA00007626"/>
    </source>
</evidence>
<name>A0AAP0BTP2_9ASPA</name>
<evidence type="ECO:0000313" key="6">
    <source>
        <dbReference type="Proteomes" id="UP001418222"/>
    </source>
</evidence>
<dbReference type="InterPro" id="IPR011990">
    <property type="entry name" value="TPR-like_helical_dom_sf"/>
</dbReference>
<feature type="repeat" description="PPR" evidence="3">
    <location>
        <begin position="323"/>
        <end position="357"/>
    </location>
</feature>
<dbReference type="EMBL" id="JBBWWQ010000004">
    <property type="protein sequence ID" value="KAK8948896.1"/>
    <property type="molecule type" value="Genomic_DNA"/>
</dbReference>
<dbReference type="InterPro" id="IPR002885">
    <property type="entry name" value="PPR_rpt"/>
</dbReference>
<feature type="repeat" description="PPR" evidence="3">
    <location>
        <begin position="358"/>
        <end position="392"/>
    </location>
</feature>
<comment type="caution">
    <text evidence="5">The sequence shown here is derived from an EMBL/GenBank/DDBJ whole genome shotgun (WGS) entry which is preliminary data.</text>
</comment>
<comment type="similarity">
    <text evidence="1">Belongs to the PPR family. P subfamily.</text>
</comment>
<dbReference type="AlphaFoldDB" id="A0AAP0BTP2"/>
<gene>
    <name evidence="5" type="ORF">KSP39_PZI005487</name>
</gene>
<keyword evidence="2" id="KW-0677">Repeat</keyword>
<evidence type="ECO:0000256" key="3">
    <source>
        <dbReference type="PROSITE-ProRule" id="PRU00708"/>
    </source>
</evidence>
<dbReference type="Pfam" id="PF13812">
    <property type="entry name" value="PPR_3"/>
    <property type="match status" value="1"/>
</dbReference>
<evidence type="ECO:0000256" key="4">
    <source>
        <dbReference type="SAM" id="MobiDB-lite"/>
    </source>
</evidence>
<feature type="repeat" description="PPR" evidence="3">
    <location>
        <begin position="428"/>
        <end position="462"/>
    </location>
</feature>
<organism evidence="5 6">
    <name type="scientific">Platanthera zijinensis</name>
    <dbReference type="NCBI Taxonomy" id="2320716"/>
    <lineage>
        <taxon>Eukaryota</taxon>
        <taxon>Viridiplantae</taxon>
        <taxon>Streptophyta</taxon>
        <taxon>Embryophyta</taxon>
        <taxon>Tracheophyta</taxon>
        <taxon>Spermatophyta</taxon>
        <taxon>Magnoliopsida</taxon>
        <taxon>Liliopsida</taxon>
        <taxon>Asparagales</taxon>
        <taxon>Orchidaceae</taxon>
        <taxon>Orchidoideae</taxon>
        <taxon>Orchideae</taxon>
        <taxon>Orchidinae</taxon>
        <taxon>Platanthera</taxon>
    </lineage>
</organism>
<proteinExistence type="inferred from homology"/>
<dbReference type="NCBIfam" id="TIGR00756">
    <property type="entry name" value="PPR"/>
    <property type="match status" value="5"/>
</dbReference>
<feature type="repeat" description="PPR" evidence="3">
    <location>
        <begin position="253"/>
        <end position="287"/>
    </location>
</feature>
<dbReference type="PROSITE" id="PS51375">
    <property type="entry name" value="PPR"/>
    <property type="match status" value="6"/>
</dbReference>
<dbReference type="Proteomes" id="UP001418222">
    <property type="component" value="Unassembled WGS sequence"/>
</dbReference>
<dbReference type="Gene3D" id="1.25.40.10">
    <property type="entry name" value="Tetratricopeptide repeat domain"/>
    <property type="match status" value="2"/>
</dbReference>
<dbReference type="PANTHER" id="PTHR47447:SF28">
    <property type="entry name" value="PENTACOTRIPEPTIDE-REPEAT REGION OF PRORP DOMAIN-CONTAINING PROTEIN"/>
    <property type="match status" value="1"/>
</dbReference>
<feature type="repeat" description="PPR" evidence="3">
    <location>
        <begin position="218"/>
        <end position="252"/>
    </location>
</feature>
<reference evidence="5 6" key="1">
    <citation type="journal article" date="2022" name="Nat. Plants">
        <title>Genomes of leafy and leafless Platanthera orchids illuminate the evolution of mycoheterotrophy.</title>
        <authorList>
            <person name="Li M.H."/>
            <person name="Liu K.W."/>
            <person name="Li Z."/>
            <person name="Lu H.C."/>
            <person name="Ye Q.L."/>
            <person name="Zhang D."/>
            <person name="Wang J.Y."/>
            <person name="Li Y.F."/>
            <person name="Zhong Z.M."/>
            <person name="Liu X."/>
            <person name="Yu X."/>
            <person name="Liu D.K."/>
            <person name="Tu X.D."/>
            <person name="Liu B."/>
            <person name="Hao Y."/>
            <person name="Liao X.Y."/>
            <person name="Jiang Y.T."/>
            <person name="Sun W.H."/>
            <person name="Chen J."/>
            <person name="Chen Y.Q."/>
            <person name="Ai Y."/>
            <person name="Zhai J.W."/>
            <person name="Wu S.S."/>
            <person name="Zhou Z."/>
            <person name="Hsiao Y.Y."/>
            <person name="Wu W.L."/>
            <person name="Chen Y.Y."/>
            <person name="Lin Y.F."/>
            <person name="Hsu J.L."/>
            <person name="Li C.Y."/>
            <person name="Wang Z.W."/>
            <person name="Zhao X."/>
            <person name="Zhong W.Y."/>
            <person name="Ma X.K."/>
            <person name="Ma L."/>
            <person name="Huang J."/>
            <person name="Chen G.Z."/>
            <person name="Huang M.Z."/>
            <person name="Huang L."/>
            <person name="Peng D.H."/>
            <person name="Luo Y.B."/>
            <person name="Zou S.Q."/>
            <person name="Chen S.P."/>
            <person name="Lan S."/>
            <person name="Tsai W.C."/>
            <person name="Van de Peer Y."/>
            <person name="Liu Z.J."/>
        </authorList>
    </citation>
    <scope>NUCLEOTIDE SEQUENCE [LARGE SCALE GENOMIC DNA]</scope>
    <source>
        <strain evidence="5">Lor287</strain>
    </source>
</reference>
<sequence>MLSTLRFVRRTPGQVLFRSFSAAGDTSPSWLSSPGNPLMRWPPFPTPQPQTYSPHQVSADPQDVPSFSNEEGETLPDVDDEAVASISSLIRSTPISDLNSALRRTGFLHSSNLSSVLHHLIRAHSFDLAWSLLLSQTSSPLSVYASLFRRYSRSQMPSAAIRTFLFLRGHSHLLSPTSDDDPNPLELLLDALCKEGHPRSASDFLAQLKSEDPNWIPSVRCYNILLHGWFRLRKLKKVERLWSEMRRQRVPLTVVSYGTVIEGLCRMRRPDQAMVLLEEMRASGIDPNLLTCNPIVDSLSEAARFRESLSFVERFPVFGISPNISTFNSLIKGFCKNGDLPGASNVLKTMIGKGILPTSTTYNYFFRFFTKFGKVEESMNLYSKMIQSGYAPDRLSFQLIIKMLCDKERLDLAVQLIKEMNRSGLDLDLATGTMLVHLLCCLRRYDEAFNMFVEMFTKGILPQYITYQKLSNELKKLGLVEMEEKLSALMNSVPHSTKLPATYRDKGGGEEAERKSSILKKAQAMSEALKERKDMDQLTNLKTFEETVVGKADNLMKNIRRRVYALKS</sequence>
<dbReference type="PANTHER" id="PTHR47447">
    <property type="entry name" value="OS03G0856100 PROTEIN"/>
    <property type="match status" value="1"/>
</dbReference>
<feature type="repeat" description="PPR" evidence="3">
    <location>
        <begin position="393"/>
        <end position="427"/>
    </location>
</feature>
<feature type="region of interest" description="Disordered" evidence="4">
    <location>
        <begin position="38"/>
        <end position="75"/>
    </location>
</feature>
<keyword evidence="6" id="KW-1185">Reference proteome</keyword>
<evidence type="ECO:0000313" key="5">
    <source>
        <dbReference type="EMBL" id="KAK8948896.1"/>
    </source>
</evidence>
<dbReference type="Pfam" id="PF13041">
    <property type="entry name" value="PPR_2"/>
    <property type="match status" value="2"/>
</dbReference>
<evidence type="ECO:0000256" key="2">
    <source>
        <dbReference type="ARBA" id="ARBA00022737"/>
    </source>
</evidence>
<accession>A0AAP0BTP2</accession>